<accession>A0ABV2FJC0</accession>
<organism evidence="1 2">
    <name type="scientific">Streptococcus rupicaprae</name>
    <dbReference type="NCBI Taxonomy" id="759619"/>
    <lineage>
        <taxon>Bacteria</taxon>
        <taxon>Bacillati</taxon>
        <taxon>Bacillota</taxon>
        <taxon>Bacilli</taxon>
        <taxon>Lactobacillales</taxon>
        <taxon>Streptococcaceae</taxon>
        <taxon>Streptococcus</taxon>
    </lineage>
</organism>
<gene>
    <name evidence="1" type="ORF">ABID29_001780</name>
</gene>
<name>A0ABV2FJC0_9STRE</name>
<sequence>MRPKRWPYSGIKKQPTKQQVAELINRVAVCETSMSQLAGELHYSKVR</sequence>
<comment type="caution">
    <text evidence="1">The sequence shown here is derived from an EMBL/GenBank/DDBJ whole genome shotgun (WGS) entry which is preliminary data.</text>
</comment>
<protein>
    <recommendedName>
        <fullName evidence="3">Transposase</fullName>
    </recommendedName>
</protein>
<dbReference type="RefSeq" id="WP_354365782.1">
    <property type="nucleotide sequence ID" value="NZ_JBEPLO010000021.1"/>
</dbReference>
<evidence type="ECO:0008006" key="3">
    <source>
        <dbReference type="Google" id="ProtNLM"/>
    </source>
</evidence>
<reference evidence="1 2" key="1">
    <citation type="submission" date="2024-06" db="EMBL/GenBank/DDBJ databases">
        <title>Genomic Encyclopedia of Type Strains, Phase IV (KMG-IV): sequencing the most valuable type-strain genomes for metagenomic binning, comparative biology and taxonomic classification.</title>
        <authorList>
            <person name="Goeker M."/>
        </authorList>
    </citation>
    <scope>NUCLEOTIDE SEQUENCE [LARGE SCALE GENOMIC DNA]</scope>
    <source>
        <strain evidence="1 2">DSM 28303</strain>
    </source>
</reference>
<dbReference type="EMBL" id="JBEPLO010000021">
    <property type="protein sequence ID" value="MET3558654.1"/>
    <property type="molecule type" value="Genomic_DNA"/>
</dbReference>
<evidence type="ECO:0000313" key="1">
    <source>
        <dbReference type="EMBL" id="MET3558654.1"/>
    </source>
</evidence>
<keyword evidence="2" id="KW-1185">Reference proteome</keyword>
<proteinExistence type="predicted"/>
<evidence type="ECO:0000313" key="2">
    <source>
        <dbReference type="Proteomes" id="UP001549122"/>
    </source>
</evidence>
<dbReference type="Proteomes" id="UP001549122">
    <property type="component" value="Unassembled WGS sequence"/>
</dbReference>